<evidence type="ECO:0000313" key="3">
    <source>
        <dbReference type="Proteomes" id="UP000654075"/>
    </source>
</evidence>
<dbReference type="Proteomes" id="UP000654075">
    <property type="component" value="Unassembled WGS sequence"/>
</dbReference>
<dbReference type="EMBL" id="CAJNNV010001660">
    <property type="protein sequence ID" value="CAE8585508.1"/>
    <property type="molecule type" value="Genomic_DNA"/>
</dbReference>
<feature type="compositionally biased region" description="Low complexity" evidence="1">
    <location>
        <begin position="43"/>
        <end position="54"/>
    </location>
</feature>
<feature type="compositionally biased region" description="Basic and acidic residues" evidence="1">
    <location>
        <begin position="65"/>
        <end position="75"/>
    </location>
</feature>
<protein>
    <submittedName>
        <fullName evidence="2">Uncharacterized protein</fullName>
    </submittedName>
</protein>
<organism evidence="2 3">
    <name type="scientific">Polarella glacialis</name>
    <name type="common">Dinoflagellate</name>
    <dbReference type="NCBI Taxonomy" id="89957"/>
    <lineage>
        <taxon>Eukaryota</taxon>
        <taxon>Sar</taxon>
        <taxon>Alveolata</taxon>
        <taxon>Dinophyceae</taxon>
        <taxon>Suessiales</taxon>
        <taxon>Suessiaceae</taxon>
        <taxon>Polarella</taxon>
    </lineage>
</organism>
<evidence type="ECO:0000313" key="2">
    <source>
        <dbReference type="EMBL" id="CAE8585508.1"/>
    </source>
</evidence>
<reference evidence="2" key="1">
    <citation type="submission" date="2021-02" db="EMBL/GenBank/DDBJ databases">
        <authorList>
            <person name="Dougan E. K."/>
            <person name="Rhodes N."/>
            <person name="Thang M."/>
            <person name="Chan C."/>
        </authorList>
    </citation>
    <scope>NUCLEOTIDE SEQUENCE</scope>
</reference>
<feature type="region of interest" description="Disordered" evidence="1">
    <location>
        <begin position="1"/>
        <end position="107"/>
    </location>
</feature>
<gene>
    <name evidence="2" type="ORF">PGLA1383_LOCUS4416</name>
</gene>
<evidence type="ECO:0000256" key="1">
    <source>
        <dbReference type="SAM" id="MobiDB-lite"/>
    </source>
</evidence>
<dbReference type="AlphaFoldDB" id="A0A813DA76"/>
<keyword evidence="3" id="KW-1185">Reference proteome</keyword>
<name>A0A813DA76_POLGL</name>
<sequence length="145" mass="14834">MATKCSSRKRAVEGWQRVSSSELVTADEGREQHAPPPPQINPALAGLLSGLGNLHQGVAGQPLHRRGDESSGDKEDSSDESASGLASGGTKNVPSRGAKFPAKGMKTAAAQELPIAPDLNGLLGAAMASGGPMDTSQVCSFSWPT</sequence>
<comment type="caution">
    <text evidence="2">The sequence shown here is derived from an EMBL/GenBank/DDBJ whole genome shotgun (WGS) entry which is preliminary data.</text>
</comment>
<accession>A0A813DA76</accession>
<proteinExistence type="predicted"/>